<keyword evidence="2" id="KW-1185">Reference proteome</keyword>
<dbReference type="AlphaFoldDB" id="A0A918KJM3"/>
<protein>
    <recommendedName>
        <fullName evidence="3">Amino acid ABC transporter substrate-binding protein</fullName>
    </recommendedName>
</protein>
<sequence>MDNSPSAVYCKQTLVCHWTRVAMSRWWMLLVFLWCSDVFPAEWDVVYPADESPLDTRFEDLKEILRTALEITEEDFGPFDMRSVEIPMTSLRYSQELQSGRFPNVIWTSTSRARERNLRPIRIPLRKGLLSYRVSIIRSDTQARLRQVTTLEDLKSLSLVQGTGWGDVRVYESNGLTVLTSGYESLFRMIQAGRADLFPRGIGEVFPEWEARREAMPSLAIDEHLLLYYPWPYYFFVNKENDALAERLETGLMRMIEDGSFDEIFWRYNGESIRRANLDDRQVIQLDNPLLPAETPLDDEKLWFRPQ</sequence>
<accession>A0A918KJM3</accession>
<name>A0A918KJM3_9GAMM</name>
<comment type="caution">
    <text evidence="1">The sequence shown here is derived from an EMBL/GenBank/DDBJ whole genome shotgun (WGS) entry which is preliminary data.</text>
</comment>
<evidence type="ECO:0008006" key="3">
    <source>
        <dbReference type="Google" id="ProtNLM"/>
    </source>
</evidence>
<reference evidence="1" key="1">
    <citation type="journal article" date="2014" name="Int. J. Syst. Evol. Microbiol.">
        <title>Complete genome sequence of Corynebacterium casei LMG S-19264T (=DSM 44701T), isolated from a smear-ripened cheese.</title>
        <authorList>
            <consortium name="US DOE Joint Genome Institute (JGI-PGF)"/>
            <person name="Walter F."/>
            <person name="Albersmeier A."/>
            <person name="Kalinowski J."/>
            <person name="Ruckert C."/>
        </authorList>
    </citation>
    <scope>NUCLEOTIDE SEQUENCE</scope>
    <source>
        <strain evidence="1">KCTC 22169</strain>
    </source>
</reference>
<dbReference type="EMBL" id="BMXR01000010">
    <property type="protein sequence ID" value="GGX66021.1"/>
    <property type="molecule type" value="Genomic_DNA"/>
</dbReference>
<proteinExistence type="predicted"/>
<dbReference type="SUPFAM" id="SSF53850">
    <property type="entry name" value="Periplasmic binding protein-like II"/>
    <property type="match status" value="1"/>
</dbReference>
<dbReference type="Gene3D" id="3.40.190.10">
    <property type="entry name" value="Periplasmic binding protein-like II"/>
    <property type="match status" value="1"/>
</dbReference>
<reference evidence="1" key="2">
    <citation type="submission" date="2020-09" db="EMBL/GenBank/DDBJ databases">
        <authorList>
            <person name="Sun Q."/>
            <person name="Kim S."/>
        </authorList>
    </citation>
    <scope>NUCLEOTIDE SEQUENCE</scope>
    <source>
        <strain evidence="1">KCTC 22169</strain>
    </source>
</reference>
<dbReference type="Proteomes" id="UP000626148">
    <property type="component" value="Unassembled WGS sequence"/>
</dbReference>
<evidence type="ECO:0000313" key="2">
    <source>
        <dbReference type="Proteomes" id="UP000626148"/>
    </source>
</evidence>
<evidence type="ECO:0000313" key="1">
    <source>
        <dbReference type="EMBL" id="GGX66021.1"/>
    </source>
</evidence>
<gene>
    <name evidence="1" type="ORF">GCM10007392_37070</name>
</gene>
<organism evidence="1 2">
    <name type="scientific">Saccharospirillum salsuginis</name>
    <dbReference type="NCBI Taxonomy" id="418750"/>
    <lineage>
        <taxon>Bacteria</taxon>
        <taxon>Pseudomonadati</taxon>
        <taxon>Pseudomonadota</taxon>
        <taxon>Gammaproteobacteria</taxon>
        <taxon>Oceanospirillales</taxon>
        <taxon>Saccharospirillaceae</taxon>
        <taxon>Saccharospirillum</taxon>
    </lineage>
</organism>